<protein>
    <submittedName>
        <fullName evidence="2">Uncharacterized protein</fullName>
    </submittedName>
</protein>
<reference evidence="3" key="1">
    <citation type="submission" date="2020-01" db="EMBL/GenBank/DDBJ databases">
        <title>'Steroidobacter agaridevorans' sp. nov., agar-degrading bacteria isolated from rhizosphere soils.</title>
        <authorList>
            <person name="Ikenaga M."/>
            <person name="Kataoka M."/>
            <person name="Murouchi A."/>
            <person name="Katsuragi S."/>
            <person name="Sakai M."/>
        </authorList>
    </citation>
    <scope>NUCLEOTIDE SEQUENCE [LARGE SCALE GENOMIC DNA]</scope>
    <source>
        <strain evidence="3">YU21-B</strain>
    </source>
</reference>
<name>A0A829YNN7_9GAMM</name>
<dbReference type="Proteomes" id="UP000445000">
    <property type="component" value="Unassembled WGS sequence"/>
</dbReference>
<gene>
    <name evidence="2" type="ORF">GCM10011487_62880</name>
</gene>
<feature type="region of interest" description="Disordered" evidence="1">
    <location>
        <begin position="1"/>
        <end position="23"/>
    </location>
</feature>
<proteinExistence type="predicted"/>
<evidence type="ECO:0000256" key="1">
    <source>
        <dbReference type="SAM" id="MobiDB-lite"/>
    </source>
</evidence>
<organism evidence="2 3">
    <name type="scientific">Steroidobacter agaridevorans</name>
    <dbReference type="NCBI Taxonomy" id="2695856"/>
    <lineage>
        <taxon>Bacteria</taxon>
        <taxon>Pseudomonadati</taxon>
        <taxon>Pseudomonadota</taxon>
        <taxon>Gammaproteobacteria</taxon>
        <taxon>Steroidobacterales</taxon>
        <taxon>Steroidobacteraceae</taxon>
        <taxon>Steroidobacter</taxon>
    </lineage>
</organism>
<dbReference type="EMBL" id="BLJN01000008">
    <property type="protein sequence ID" value="GFE84288.1"/>
    <property type="molecule type" value="Genomic_DNA"/>
</dbReference>
<feature type="compositionally biased region" description="Polar residues" evidence="1">
    <location>
        <begin position="1"/>
        <end position="12"/>
    </location>
</feature>
<evidence type="ECO:0000313" key="3">
    <source>
        <dbReference type="Proteomes" id="UP000445000"/>
    </source>
</evidence>
<sequence>MASPRIVTNNDPPRSGRCRRKRATSALVRVTKAECDLADMEPHVSAGGVGIAQRGRCIAVSYDTEKIDTRIVLCHIA</sequence>
<keyword evidence="3" id="KW-1185">Reference proteome</keyword>
<accession>A0A829YNN7</accession>
<comment type="caution">
    <text evidence="2">The sequence shown here is derived from an EMBL/GenBank/DDBJ whole genome shotgun (WGS) entry which is preliminary data.</text>
</comment>
<dbReference type="AlphaFoldDB" id="A0A829YNN7"/>
<evidence type="ECO:0000313" key="2">
    <source>
        <dbReference type="EMBL" id="GFE84288.1"/>
    </source>
</evidence>